<evidence type="ECO:0000313" key="3">
    <source>
        <dbReference type="Proteomes" id="UP000053259"/>
    </source>
</evidence>
<dbReference type="InParanoid" id="A0A0D1ZXH3"/>
<dbReference type="VEuPathDB" id="FungiDB:PV09_09471"/>
<reference evidence="2 3" key="1">
    <citation type="submission" date="2015-01" db="EMBL/GenBank/DDBJ databases">
        <title>The Genome Sequence of Ochroconis gallopava CBS43764.</title>
        <authorList>
            <consortium name="The Broad Institute Genomics Platform"/>
            <person name="Cuomo C."/>
            <person name="de Hoog S."/>
            <person name="Gorbushina A."/>
            <person name="Stielow B."/>
            <person name="Teixiera M."/>
            <person name="Abouelleil A."/>
            <person name="Chapman S.B."/>
            <person name="Priest M."/>
            <person name="Young S.K."/>
            <person name="Wortman J."/>
            <person name="Nusbaum C."/>
            <person name="Birren B."/>
        </authorList>
    </citation>
    <scope>NUCLEOTIDE SEQUENCE [LARGE SCALE GENOMIC DNA]</scope>
    <source>
        <strain evidence="2 3">CBS 43764</strain>
    </source>
</reference>
<feature type="compositionally biased region" description="Basic and acidic residues" evidence="1">
    <location>
        <begin position="76"/>
        <end position="86"/>
    </location>
</feature>
<name>A0A0D1ZXH3_9PEZI</name>
<organism evidence="2 3">
    <name type="scientific">Verruconis gallopava</name>
    <dbReference type="NCBI Taxonomy" id="253628"/>
    <lineage>
        <taxon>Eukaryota</taxon>
        <taxon>Fungi</taxon>
        <taxon>Dikarya</taxon>
        <taxon>Ascomycota</taxon>
        <taxon>Pezizomycotina</taxon>
        <taxon>Dothideomycetes</taxon>
        <taxon>Pleosporomycetidae</taxon>
        <taxon>Venturiales</taxon>
        <taxon>Sympoventuriaceae</taxon>
        <taxon>Verruconis</taxon>
    </lineage>
</organism>
<feature type="compositionally biased region" description="Basic and acidic residues" evidence="1">
    <location>
        <begin position="97"/>
        <end position="111"/>
    </location>
</feature>
<gene>
    <name evidence="2" type="ORF">PV09_09471</name>
</gene>
<dbReference type="GeneID" id="27317444"/>
<dbReference type="AlphaFoldDB" id="A0A0D1ZXH3"/>
<dbReference type="RefSeq" id="XP_016208644.1">
    <property type="nucleotide sequence ID" value="XM_016363532.1"/>
</dbReference>
<proteinExistence type="predicted"/>
<protein>
    <submittedName>
        <fullName evidence="2">Uncharacterized protein</fullName>
    </submittedName>
</protein>
<evidence type="ECO:0000256" key="1">
    <source>
        <dbReference type="SAM" id="MobiDB-lite"/>
    </source>
</evidence>
<accession>A0A0D1ZXH3</accession>
<dbReference type="OrthoDB" id="5413908at2759"/>
<feature type="region of interest" description="Disordered" evidence="1">
    <location>
        <begin position="72"/>
        <end position="111"/>
    </location>
</feature>
<keyword evidence="3" id="KW-1185">Reference proteome</keyword>
<sequence length="111" mass="11974">MDAGPPDTLNCGQLPRAAAFVLSQAVVISERQAPRHGTVLATLLLTLHSIRAVTLAGLTVRSSFLVFERQCASGSDTEREPLRDGSNHVPGSEDEDPGKHDLDKDVKMKQQ</sequence>
<dbReference type="EMBL" id="KN847599">
    <property type="protein sequence ID" value="KIV98774.1"/>
    <property type="molecule type" value="Genomic_DNA"/>
</dbReference>
<dbReference type="HOGENOM" id="CLU_2160356_0_0_1"/>
<evidence type="ECO:0000313" key="2">
    <source>
        <dbReference type="EMBL" id="KIV98774.1"/>
    </source>
</evidence>
<dbReference type="Proteomes" id="UP000053259">
    <property type="component" value="Unassembled WGS sequence"/>
</dbReference>